<dbReference type="EMBL" id="GL377303">
    <property type="protein sequence ID" value="EFI99907.1"/>
    <property type="molecule type" value="Genomic_DNA"/>
</dbReference>
<feature type="non-terminal residue" evidence="1">
    <location>
        <position position="160"/>
    </location>
</feature>
<evidence type="ECO:0000313" key="2">
    <source>
        <dbReference type="Proteomes" id="UP000007431"/>
    </source>
</evidence>
<keyword evidence="2" id="KW-1185">Reference proteome</keyword>
<organism evidence="2">
    <name type="scientific">Schizophyllum commune (strain H4-8 / FGSC 9210)</name>
    <name type="common">Split gill fungus</name>
    <dbReference type="NCBI Taxonomy" id="578458"/>
    <lineage>
        <taxon>Eukaryota</taxon>
        <taxon>Fungi</taxon>
        <taxon>Dikarya</taxon>
        <taxon>Basidiomycota</taxon>
        <taxon>Agaricomycotina</taxon>
        <taxon>Agaricomycetes</taxon>
        <taxon>Agaricomycetidae</taxon>
        <taxon>Agaricales</taxon>
        <taxon>Schizophyllaceae</taxon>
        <taxon>Schizophyllum</taxon>
    </lineage>
</organism>
<reference evidence="1 2" key="1">
    <citation type="journal article" date="2010" name="Nat. Biotechnol.">
        <title>Genome sequence of the model mushroom Schizophyllum commune.</title>
        <authorList>
            <person name="Ohm R.A."/>
            <person name="de Jong J.F."/>
            <person name="Lugones L.G."/>
            <person name="Aerts A."/>
            <person name="Kothe E."/>
            <person name="Stajich J.E."/>
            <person name="de Vries R.P."/>
            <person name="Record E."/>
            <person name="Levasseur A."/>
            <person name="Baker S.E."/>
            <person name="Bartholomew K.A."/>
            <person name="Coutinho P.M."/>
            <person name="Erdmann S."/>
            <person name="Fowler T.J."/>
            <person name="Gathman A.C."/>
            <person name="Lombard V."/>
            <person name="Henrissat B."/>
            <person name="Knabe N."/>
            <person name="Kuees U."/>
            <person name="Lilly W.W."/>
            <person name="Lindquist E."/>
            <person name="Lucas S."/>
            <person name="Magnuson J.K."/>
            <person name="Piumi F."/>
            <person name="Raudaskoski M."/>
            <person name="Salamov A."/>
            <person name="Schmutz J."/>
            <person name="Schwarze F.W.M.R."/>
            <person name="vanKuyk P.A."/>
            <person name="Horton J.S."/>
            <person name="Grigoriev I.V."/>
            <person name="Woesten H.A.B."/>
        </authorList>
    </citation>
    <scope>NUCLEOTIDE SEQUENCE [LARGE SCALE GENOMIC DNA]</scope>
    <source>
        <strain evidence="2">H4-8 / FGSC 9210</strain>
    </source>
</reference>
<dbReference type="InParanoid" id="D8PUJ1"/>
<dbReference type="GeneID" id="9595258"/>
<dbReference type="HOGENOM" id="CLU_1653142_0_0_1"/>
<sequence length="160" mass="17729">MYPLGEEYAVLASVDTAALPSPIPLEEQARAQRPHPLLAAFLHQREAQEFVQVYLDAHFYSLSPQASTRSPAAATAPLPDSHRESVSPLLVAVDGELAAPASYATLTPLHRYICPASHPNTHSLPPNLRYQPPVVLLYILERLLQLLRLRQDLLRMPVSK</sequence>
<protein>
    <submittedName>
        <fullName evidence="1">Uncharacterized protein</fullName>
    </submittedName>
</protein>
<dbReference type="Proteomes" id="UP000007431">
    <property type="component" value="Unassembled WGS sequence"/>
</dbReference>
<proteinExistence type="predicted"/>
<dbReference type="RefSeq" id="XP_003034810.1">
    <property type="nucleotide sequence ID" value="XM_003034764.1"/>
</dbReference>
<dbReference type="KEGG" id="scm:SCHCO_01344645"/>
<dbReference type="AlphaFoldDB" id="D8PUJ1"/>
<dbReference type="VEuPathDB" id="FungiDB:SCHCODRAFT_01344645"/>
<gene>
    <name evidence="1" type="ORF">SCHCODRAFT_104944</name>
</gene>
<name>D8PUJ1_SCHCM</name>
<accession>D8PUJ1</accession>
<evidence type="ECO:0000313" key="1">
    <source>
        <dbReference type="EMBL" id="EFI99907.1"/>
    </source>
</evidence>